<evidence type="ECO:0008006" key="3">
    <source>
        <dbReference type="Google" id="ProtNLM"/>
    </source>
</evidence>
<reference evidence="1 2" key="1">
    <citation type="submission" date="2023-01" db="EMBL/GenBank/DDBJ databases">
        <authorList>
            <person name="Whitehead M."/>
        </authorList>
    </citation>
    <scope>NUCLEOTIDE SEQUENCE [LARGE SCALE GENOMIC DNA]</scope>
</reference>
<dbReference type="GO" id="GO:0003676">
    <property type="term" value="F:nucleic acid binding"/>
    <property type="evidence" value="ECO:0007669"/>
    <property type="project" value="InterPro"/>
</dbReference>
<comment type="caution">
    <text evidence="1">The sequence shown here is derived from an EMBL/GenBank/DDBJ whole genome shotgun (WGS) entry which is preliminary data.</text>
</comment>
<sequence length="94" mass="10954">MLQNFFIPQIAQYGVTGFFQQDGVTSHTARVSMNILKDLFPNRIISRNGNIPWPPRSPDLTACDFFLWGYIKSRVYQTPLRTLDDLKQDIIYKN</sequence>
<protein>
    <recommendedName>
        <fullName evidence="3">Transposase</fullName>
    </recommendedName>
</protein>
<dbReference type="PANTHER" id="PTHR47326:SF1">
    <property type="entry name" value="HTH PSQ-TYPE DOMAIN-CONTAINING PROTEIN"/>
    <property type="match status" value="1"/>
</dbReference>
<dbReference type="Gene3D" id="3.30.420.10">
    <property type="entry name" value="Ribonuclease H-like superfamily/Ribonuclease H"/>
    <property type="match status" value="1"/>
</dbReference>
<dbReference type="InterPro" id="IPR036397">
    <property type="entry name" value="RNaseH_sf"/>
</dbReference>
<name>A0AAV0WBA4_9HEMI</name>
<dbReference type="AlphaFoldDB" id="A0AAV0WBA4"/>
<proteinExistence type="predicted"/>
<keyword evidence="2" id="KW-1185">Reference proteome</keyword>
<evidence type="ECO:0000313" key="1">
    <source>
        <dbReference type="EMBL" id="CAI6353063.1"/>
    </source>
</evidence>
<dbReference type="EMBL" id="CARXXK010000002">
    <property type="protein sequence ID" value="CAI6353063.1"/>
    <property type="molecule type" value="Genomic_DNA"/>
</dbReference>
<organism evidence="1 2">
    <name type="scientific">Macrosiphum euphorbiae</name>
    <name type="common">potato aphid</name>
    <dbReference type="NCBI Taxonomy" id="13131"/>
    <lineage>
        <taxon>Eukaryota</taxon>
        <taxon>Metazoa</taxon>
        <taxon>Ecdysozoa</taxon>
        <taxon>Arthropoda</taxon>
        <taxon>Hexapoda</taxon>
        <taxon>Insecta</taxon>
        <taxon>Pterygota</taxon>
        <taxon>Neoptera</taxon>
        <taxon>Paraneoptera</taxon>
        <taxon>Hemiptera</taxon>
        <taxon>Sternorrhyncha</taxon>
        <taxon>Aphidomorpha</taxon>
        <taxon>Aphidoidea</taxon>
        <taxon>Aphididae</taxon>
        <taxon>Macrosiphini</taxon>
        <taxon>Macrosiphum</taxon>
    </lineage>
</organism>
<evidence type="ECO:0000313" key="2">
    <source>
        <dbReference type="Proteomes" id="UP001160148"/>
    </source>
</evidence>
<dbReference type="PANTHER" id="PTHR47326">
    <property type="entry name" value="TRANSPOSABLE ELEMENT TC3 TRANSPOSASE-LIKE PROTEIN"/>
    <property type="match status" value="1"/>
</dbReference>
<accession>A0AAV0WBA4</accession>
<dbReference type="Proteomes" id="UP001160148">
    <property type="component" value="Unassembled WGS sequence"/>
</dbReference>
<gene>
    <name evidence="1" type="ORF">MEUPH1_LOCUS9228</name>
</gene>